<dbReference type="eggNOG" id="ENOG502ZXB8">
    <property type="taxonomic scope" value="Bacteria"/>
</dbReference>
<dbReference type="AlphaFoldDB" id="S0FQE0"/>
<protein>
    <submittedName>
        <fullName evidence="2">Acyltransferase</fullName>
    </submittedName>
</protein>
<dbReference type="GO" id="GO:0016746">
    <property type="term" value="F:acyltransferase activity"/>
    <property type="evidence" value="ECO:0007669"/>
    <property type="project" value="UniProtKB-KW"/>
</dbReference>
<feature type="domain" description="Phospholipid/glycerol acyltransferase" evidence="1">
    <location>
        <begin position="54"/>
        <end position="173"/>
    </location>
</feature>
<reference evidence="2 3" key="1">
    <citation type="journal article" date="2013" name="Genome Announc.">
        <title>Draft Genome Sequence of the Cellulolytic, Mesophilic, Anaerobic Bacterium Clostridium termitidis Strain CT1112 (DSM 5398).</title>
        <authorList>
            <person name="Lal S."/>
            <person name="Ramachandran U."/>
            <person name="Zhang X."/>
            <person name="Munir R."/>
            <person name="Sparling R."/>
            <person name="Levin D.B."/>
        </authorList>
    </citation>
    <scope>NUCLEOTIDE SEQUENCE [LARGE SCALE GENOMIC DNA]</scope>
    <source>
        <strain evidence="2 3">CT1112</strain>
    </source>
</reference>
<dbReference type="EMBL" id="AORV01000038">
    <property type="protein sequence ID" value="EMS71369.1"/>
    <property type="molecule type" value="Genomic_DNA"/>
</dbReference>
<keyword evidence="3" id="KW-1185">Reference proteome</keyword>
<keyword evidence="2" id="KW-0012">Acyltransferase</keyword>
<evidence type="ECO:0000259" key="1">
    <source>
        <dbReference type="SMART" id="SM00563"/>
    </source>
</evidence>
<keyword evidence="2" id="KW-0808">Transferase</keyword>
<dbReference type="RefSeq" id="WP_004626433.1">
    <property type="nucleotide sequence ID" value="NZ_AORV01000038.1"/>
</dbReference>
<comment type="caution">
    <text evidence="2">The sequence shown here is derived from an EMBL/GenBank/DDBJ whole genome shotgun (WGS) entry which is preliminary data.</text>
</comment>
<name>S0FQE0_RUMCE</name>
<evidence type="ECO:0000313" key="2">
    <source>
        <dbReference type="EMBL" id="EMS71369.1"/>
    </source>
</evidence>
<proteinExistence type="predicted"/>
<gene>
    <name evidence="2" type="ORF">CTER_2723</name>
</gene>
<sequence length="234" mass="27040">MFNDETAVKGIGVLLEVIKHMGLDPMKTEDLKKGMLSLFNIEILNMPDLDNNRFIFTPNHVSDLDALILGLLYPNIRIVSKNDWTNNEKLRKFLDIHYDLYGLDRTSLPSLRSLLKDSINYFNDSDENKHYLVFSQGTISDFNNNSLERISSIAQIISNKTGVPIVNMFIEQVSLDHPTRIVFDNPMKLSPKDDFRKIWLERETAMQKKLIPPARLPKLSHKHANNNKPEDPFF</sequence>
<organism evidence="2 3">
    <name type="scientific">Ruminiclostridium cellobioparum subsp. termitidis CT1112</name>
    <dbReference type="NCBI Taxonomy" id="1195236"/>
    <lineage>
        <taxon>Bacteria</taxon>
        <taxon>Bacillati</taxon>
        <taxon>Bacillota</taxon>
        <taxon>Clostridia</taxon>
        <taxon>Eubacteriales</taxon>
        <taxon>Oscillospiraceae</taxon>
        <taxon>Ruminiclostridium</taxon>
    </lineage>
</organism>
<evidence type="ECO:0000313" key="3">
    <source>
        <dbReference type="Proteomes" id="UP000014155"/>
    </source>
</evidence>
<dbReference type="InterPro" id="IPR002123">
    <property type="entry name" value="Plipid/glycerol_acylTrfase"/>
</dbReference>
<dbReference type="Pfam" id="PF01553">
    <property type="entry name" value="Acyltransferase"/>
    <property type="match status" value="1"/>
</dbReference>
<dbReference type="SMART" id="SM00563">
    <property type="entry name" value="PlsC"/>
    <property type="match status" value="1"/>
</dbReference>
<dbReference type="Proteomes" id="UP000014155">
    <property type="component" value="Unassembled WGS sequence"/>
</dbReference>
<accession>S0FQE0</accession>
<dbReference type="STRING" id="1195236.CTER_2723"/>
<dbReference type="PATRIC" id="fig|1195236.3.peg.3043"/>